<dbReference type="InterPro" id="IPR020058">
    <property type="entry name" value="Glu/Gln-tRNA-synth_Ib_cat-dom"/>
</dbReference>
<dbReference type="OrthoDB" id="428822at2759"/>
<dbReference type="GO" id="GO:0005739">
    <property type="term" value="C:mitochondrion"/>
    <property type="evidence" value="ECO:0007669"/>
    <property type="project" value="TreeGrafter"/>
</dbReference>
<dbReference type="Proteomes" id="UP000030690">
    <property type="component" value="Unassembled WGS sequence"/>
</dbReference>
<evidence type="ECO:0000256" key="2">
    <source>
        <dbReference type="ARBA" id="ARBA00012835"/>
    </source>
</evidence>
<evidence type="ECO:0000313" key="13">
    <source>
        <dbReference type="Proteomes" id="UP000030690"/>
    </source>
</evidence>
<reference evidence="12 13" key="1">
    <citation type="submission" date="2013-02" db="EMBL/GenBank/DDBJ databases">
        <title>The Genome Annotation of Plasmodium falciparum Vietnam Oak-Knoll (FVO).</title>
        <authorList>
            <consortium name="The Broad Institute Genome Sequencing Platform"/>
            <consortium name="The Broad Institute Genome Sequencing Center for Infectious Disease"/>
            <person name="Neafsey D."/>
            <person name="Hoffman S."/>
            <person name="Volkman S."/>
            <person name="Rosenthal P."/>
            <person name="Walker B."/>
            <person name="Young S.K."/>
            <person name="Zeng Q."/>
            <person name="Gargeya S."/>
            <person name="Fitzgerald M."/>
            <person name="Haas B."/>
            <person name="Abouelleil A."/>
            <person name="Allen A.W."/>
            <person name="Alvarado L."/>
            <person name="Arachchi H.M."/>
            <person name="Berlin A.M."/>
            <person name="Chapman S.B."/>
            <person name="Gainer-Dewar J."/>
            <person name="Goldberg J."/>
            <person name="Griggs A."/>
            <person name="Gujja S."/>
            <person name="Hansen M."/>
            <person name="Howarth C."/>
            <person name="Imamovic A."/>
            <person name="Ireland A."/>
            <person name="Larimer J."/>
            <person name="McCowan C."/>
            <person name="Murphy C."/>
            <person name="Pearson M."/>
            <person name="Poon T.W."/>
            <person name="Priest M."/>
            <person name="Roberts A."/>
            <person name="Saif S."/>
            <person name="Shea T."/>
            <person name="Sisk P."/>
            <person name="Sykes S."/>
            <person name="Wortman J."/>
            <person name="Nusbaum C."/>
            <person name="Birren B."/>
        </authorList>
    </citation>
    <scope>NUCLEOTIDE SEQUENCE [LARGE SCALE GENOMIC DNA]</scope>
    <source>
        <strain evidence="13">Vietnam Oak-Knoll (FVO)</strain>
    </source>
</reference>
<dbReference type="GO" id="GO:0008270">
    <property type="term" value="F:zinc ion binding"/>
    <property type="evidence" value="ECO:0007669"/>
    <property type="project" value="InterPro"/>
</dbReference>
<protein>
    <recommendedName>
        <fullName evidence="2">glutamate--tRNA ligase</fullName>
        <ecNumber evidence="2">6.1.1.17</ecNumber>
    </recommendedName>
    <alternativeName>
        <fullName evidence="8">Glutamyl-tRNA synthetase</fullName>
    </alternativeName>
</protein>
<keyword evidence="4 9" id="KW-0547">Nucleotide-binding</keyword>
<dbReference type="FunFam" id="3.40.50.620:FF:000295">
    <property type="entry name" value="Glutamate-tRNA ligase"/>
    <property type="match status" value="1"/>
</dbReference>
<evidence type="ECO:0000313" key="12">
    <source>
        <dbReference type="EMBL" id="ETW16605.1"/>
    </source>
</evidence>
<dbReference type="Pfam" id="PF00749">
    <property type="entry name" value="tRNA-synt_1c"/>
    <property type="match status" value="1"/>
</dbReference>
<dbReference type="InterPro" id="IPR004527">
    <property type="entry name" value="Glu-tRNA-ligase_bac/mito"/>
</dbReference>
<evidence type="ECO:0000256" key="1">
    <source>
        <dbReference type="ARBA" id="ARBA00007894"/>
    </source>
</evidence>
<dbReference type="GO" id="GO:0005524">
    <property type="term" value="F:ATP binding"/>
    <property type="evidence" value="ECO:0007669"/>
    <property type="project" value="UniProtKB-KW"/>
</dbReference>
<evidence type="ECO:0000256" key="10">
    <source>
        <dbReference type="SAM" id="SignalP"/>
    </source>
</evidence>
<proteinExistence type="inferred from homology"/>
<sequence length="574" mass="68338">MIFIYFFFVTLIIINLNTIESKYLFGYSYNGNPKCPINILYDKKYIYSFILNNNKRNTYNSRIKCAKKSSIIPNEIVEGKVRLRFAPSPTGFLHVGGCRTFLYNYILSKQMNGSLILRLEDTDIKRNTKDSLDEIIKDLNWLNLTWDEGPDKVGEYGPYKQSEKIQLYKKIAHQFVNEGKAYFCFCSKEELQEIKEKSKMMKKKYIYNRKCRDMNNEQIKMKLEQNIAYTIRFKSPLKRKIILKDILKGDIIDEVLEDFIILRSNELPTYNFSVSVDDYLMKITHVIRGVEHISNTFKQILILETLNADIPHYAHIPVITTEEKKKISKRNNEYLIRNLREEGFKPECVVNYMTTLGWGSISKKEIYTMSELIDTFNIHKLNKSSVVFDIKKLKWMNKKYMLEQDNETYVREAEEYMINNNILSSNEYKEFVELCVDIFKYEVHNYSELKVCILNALKYEHHVNDPLNTDDIYLKQVSFLLYDWFRKNDVKDNTEYLEMKMIDDFDSLIDDIVKSTNLKKNQVLLKIRLLLTFQSKGIPFIYLIKLWASARKHNIPNYFSLKKRFLHLKNLFKF</sequence>
<dbReference type="InterPro" id="IPR000924">
    <property type="entry name" value="Glu/Gln-tRNA-synth"/>
</dbReference>
<dbReference type="EC" id="6.1.1.17" evidence="2"/>
<dbReference type="InterPro" id="IPR008925">
    <property type="entry name" value="aa_tRNA-synth_I_cd-bd_sf"/>
</dbReference>
<reference evidence="12 13" key="2">
    <citation type="submission" date="2013-02" db="EMBL/GenBank/DDBJ databases">
        <title>The Genome Sequence of Plasmodium falciparum Vietnam Oak-Knoll (FVO).</title>
        <authorList>
            <consortium name="The Broad Institute Genome Sequencing Platform"/>
            <consortium name="The Broad Institute Genome Sequencing Center for Infectious Disease"/>
            <person name="Neafsey D."/>
            <person name="Cheeseman I."/>
            <person name="Volkman S."/>
            <person name="Adams J."/>
            <person name="Walker B."/>
            <person name="Young S.K."/>
            <person name="Zeng Q."/>
            <person name="Gargeya S."/>
            <person name="Fitzgerald M."/>
            <person name="Haas B."/>
            <person name="Abouelleil A."/>
            <person name="Alvarado L."/>
            <person name="Arachchi H.M."/>
            <person name="Berlin A.M."/>
            <person name="Chapman S.B."/>
            <person name="Dewar J."/>
            <person name="Goldberg J."/>
            <person name="Griggs A."/>
            <person name="Gujja S."/>
            <person name="Hansen M."/>
            <person name="Howarth C."/>
            <person name="Imamovic A."/>
            <person name="Larimer J."/>
            <person name="McCowan C."/>
            <person name="Murphy C."/>
            <person name="Neiman D."/>
            <person name="Pearson M."/>
            <person name="Priest M."/>
            <person name="Roberts A."/>
            <person name="Saif S."/>
            <person name="Shea T."/>
            <person name="Sisk P."/>
            <person name="Sykes S."/>
            <person name="Wortman J."/>
            <person name="Nusbaum C."/>
            <person name="Birren B."/>
        </authorList>
    </citation>
    <scope>NUCLEOTIDE SEQUENCE [LARGE SCALE GENOMIC DNA]</scope>
    <source>
        <strain evidence="13">Vietnam Oak-Knoll (FVO)</strain>
    </source>
</reference>
<dbReference type="GO" id="GO:0000049">
    <property type="term" value="F:tRNA binding"/>
    <property type="evidence" value="ECO:0007669"/>
    <property type="project" value="InterPro"/>
</dbReference>
<evidence type="ECO:0000256" key="3">
    <source>
        <dbReference type="ARBA" id="ARBA00022598"/>
    </source>
</evidence>
<dbReference type="InterPro" id="IPR049940">
    <property type="entry name" value="GluQ/Sye"/>
</dbReference>
<dbReference type="SUPFAM" id="SSF52374">
    <property type="entry name" value="Nucleotidylyl transferase"/>
    <property type="match status" value="1"/>
</dbReference>
<evidence type="ECO:0000256" key="5">
    <source>
        <dbReference type="ARBA" id="ARBA00022840"/>
    </source>
</evidence>
<feature type="domain" description="Glutamyl/glutaminyl-tRNA synthetase class Ib catalytic" evidence="11">
    <location>
        <begin position="80"/>
        <end position="395"/>
    </location>
</feature>
<dbReference type="CDD" id="cd00808">
    <property type="entry name" value="GluRS_core"/>
    <property type="match status" value="1"/>
</dbReference>
<dbReference type="NCBIfam" id="TIGR00464">
    <property type="entry name" value="gltX_bact"/>
    <property type="match status" value="1"/>
</dbReference>
<dbReference type="HAMAP" id="MF_00022">
    <property type="entry name" value="Glu_tRNA_synth_type1"/>
    <property type="match status" value="1"/>
</dbReference>
<dbReference type="SUPFAM" id="SSF48163">
    <property type="entry name" value="An anticodon-binding domain of class I aminoacyl-tRNA synthetases"/>
    <property type="match status" value="1"/>
</dbReference>
<feature type="signal peptide" evidence="10">
    <location>
        <begin position="1"/>
        <end position="21"/>
    </location>
</feature>
<dbReference type="EMBL" id="KI925141">
    <property type="protein sequence ID" value="ETW16605.1"/>
    <property type="molecule type" value="Genomic_DNA"/>
</dbReference>
<evidence type="ECO:0000256" key="6">
    <source>
        <dbReference type="ARBA" id="ARBA00022917"/>
    </source>
</evidence>
<evidence type="ECO:0000256" key="8">
    <source>
        <dbReference type="ARBA" id="ARBA00030865"/>
    </source>
</evidence>
<dbReference type="PRINTS" id="PR00987">
    <property type="entry name" value="TRNASYNTHGLU"/>
</dbReference>
<keyword evidence="7 9" id="KW-0030">Aminoacyl-tRNA synthetase</keyword>
<dbReference type="PROSITE" id="PS00178">
    <property type="entry name" value="AA_TRNA_LIGASE_I"/>
    <property type="match status" value="1"/>
</dbReference>
<evidence type="ECO:0000259" key="11">
    <source>
        <dbReference type="Pfam" id="PF00749"/>
    </source>
</evidence>
<organism evidence="12 13">
    <name type="scientific">Plasmodium falciparum Vietnam Oak-Knoll</name>
    <name type="common">FVO</name>
    <dbReference type="NCBI Taxonomy" id="1036723"/>
    <lineage>
        <taxon>Eukaryota</taxon>
        <taxon>Sar</taxon>
        <taxon>Alveolata</taxon>
        <taxon>Apicomplexa</taxon>
        <taxon>Aconoidasida</taxon>
        <taxon>Haemosporida</taxon>
        <taxon>Plasmodiidae</taxon>
        <taxon>Plasmodium</taxon>
        <taxon>Plasmodium (Laverania)</taxon>
    </lineage>
</organism>
<gene>
    <name evidence="12" type="ORF">PFFVO_04466</name>
</gene>
<dbReference type="InterPro" id="IPR033910">
    <property type="entry name" value="GluRS_core"/>
</dbReference>
<dbReference type="PANTHER" id="PTHR43311">
    <property type="entry name" value="GLUTAMATE--TRNA LIGASE"/>
    <property type="match status" value="1"/>
</dbReference>
<feature type="chain" id="PRO_5001535808" description="glutamate--tRNA ligase" evidence="10">
    <location>
        <begin position="22"/>
        <end position="574"/>
    </location>
</feature>
<dbReference type="PANTHER" id="PTHR43311:SF2">
    <property type="entry name" value="GLUTAMATE--TRNA LIGASE, MITOCHONDRIAL-RELATED"/>
    <property type="match status" value="1"/>
</dbReference>
<evidence type="ECO:0000256" key="7">
    <source>
        <dbReference type="ARBA" id="ARBA00023146"/>
    </source>
</evidence>
<dbReference type="Gene3D" id="3.40.50.620">
    <property type="entry name" value="HUPs"/>
    <property type="match status" value="1"/>
</dbReference>
<dbReference type="AlphaFoldDB" id="A0A024V330"/>
<comment type="similarity">
    <text evidence="1">Belongs to the class-I aminoacyl-tRNA synthetase family. Glutamate--tRNA ligase type 1 subfamily.</text>
</comment>
<dbReference type="GO" id="GO:0006424">
    <property type="term" value="P:glutamyl-tRNA aminoacylation"/>
    <property type="evidence" value="ECO:0007669"/>
    <property type="project" value="InterPro"/>
</dbReference>
<evidence type="ECO:0000256" key="4">
    <source>
        <dbReference type="ARBA" id="ARBA00022741"/>
    </source>
</evidence>
<dbReference type="InterPro" id="IPR014729">
    <property type="entry name" value="Rossmann-like_a/b/a_fold"/>
</dbReference>
<keyword evidence="10" id="KW-0732">Signal</keyword>
<keyword evidence="5 9" id="KW-0067">ATP-binding</keyword>
<accession>A0A024V330</accession>
<keyword evidence="3 9" id="KW-0436">Ligase</keyword>
<dbReference type="InterPro" id="IPR001412">
    <property type="entry name" value="aa-tRNA-synth_I_CS"/>
</dbReference>
<keyword evidence="6 9" id="KW-0648">Protein biosynthesis</keyword>
<dbReference type="GO" id="GO:0004818">
    <property type="term" value="F:glutamate-tRNA ligase activity"/>
    <property type="evidence" value="ECO:0007669"/>
    <property type="project" value="UniProtKB-EC"/>
</dbReference>
<name>A0A024V330_PLAFA</name>
<evidence type="ECO:0000256" key="9">
    <source>
        <dbReference type="RuleBase" id="RU363037"/>
    </source>
</evidence>